<keyword evidence="7" id="KW-0997">Cell inner membrane</keyword>
<evidence type="ECO:0000256" key="11">
    <source>
        <dbReference type="ARBA" id="ARBA00022840"/>
    </source>
</evidence>
<evidence type="ECO:0000256" key="14">
    <source>
        <dbReference type="ARBA" id="ARBA00023136"/>
    </source>
</evidence>
<keyword evidence="13" id="KW-1278">Translocase</keyword>
<comment type="catalytic activity">
    <reaction evidence="15">
        <text>ATP + H2O + cellular proteinSide 1 = ADP + phosphate + cellular proteinSide 2.</text>
        <dbReference type="EC" id="7.4.2.8"/>
    </reaction>
</comment>
<dbReference type="InterPro" id="IPR003593">
    <property type="entry name" value="AAA+_ATPase"/>
</dbReference>
<comment type="function">
    <text evidence="2 16">ATPase component of the type II secretion system required for the energy-dependent secretion of extracellular factors such as proteases and toxins from the periplasm. Acts as a molecular motor to provide the energy that is required for assembly of the pseudopilus and the extrusion of substrates generated in the cytoplasm.</text>
</comment>
<dbReference type="SUPFAM" id="SSF160246">
    <property type="entry name" value="EspE N-terminal domain-like"/>
    <property type="match status" value="1"/>
</dbReference>
<organism evidence="19 20">
    <name type="scientific">Thalassomonas haliotis</name>
    <dbReference type="NCBI Taxonomy" id="485448"/>
    <lineage>
        <taxon>Bacteria</taxon>
        <taxon>Pseudomonadati</taxon>
        <taxon>Pseudomonadota</taxon>
        <taxon>Gammaproteobacteria</taxon>
        <taxon>Alteromonadales</taxon>
        <taxon>Colwelliaceae</taxon>
        <taxon>Thalassomonas</taxon>
    </lineage>
</organism>
<keyword evidence="6" id="KW-1003">Cell membrane</keyword>
<reference evidence="19 20" key="1">
    <citation type="journal article" date="2022" name="Mar. Drugs">
        <title>Bioassay-Guided Fractionation Leads to the Detection of Cholic Acid Generated by the Rare Thalassomonas sp.</title>
        <authorList>
            <person name="Pheiffer F."/>
            <person name="Schneider Y.K."/>
            <person name="Hansen E.H."/>
            <person name="Andersen J.H."/>
            <person name="Isaksson J."/>
            <person name="Busche T."/>
            <person name="R C."/>
            <person name="Kalinowski J."/>
            <person name="Zyl L.V."/>
            <person name="Trindade M."/>
        </authorList>
    </citation>
    <scope>NUCLEOTIDE SEQUENCE [LARGE SCALE GENOMIC DNA]</scope>
    <source>
        <strain evidence="19 20">A5K-61T</strain>
    </source>
</reference>
<evidence type="ECO:0000256" key="16">
    <source>
        <dbReference type="RuleBase" id="RU366070"/>
    </source>
</evidence>
<feature type="region of interest" description="Disordered" evidence="17">
    <location>
        <begin position="1"/>
        <end position="30"/>
    </location>
</feature>
<dbReference type="NCBIfam" id="TIGR02533">
    <property type="entry name" value="type_II_gspE"/>
    <property type="match status" value="1"/>
</dbReference>
<dbReference type="InterPro" id="IPR013369">
    <property type="entry name" value="T2SS_GspE"/>
</dbReference>
<evidence type="ECO:0000256" key="1">
    <source>
        <dbReference type="ARBA" id="ARBA00001947"/>
    </source>
</evidence>
<dbReference type="CDD" id="cd01129">
    <property type="entry name" value="PulE-GspE-like"/>
    <property type="match status" value="1"/>
</dbReference>
<keyword evidence="10" id="KW-0862">Zinc</keyword>
<evidence type="ECO:0000313" key="19">
    <source>
        <dbReference type="EMBL" id="WDE14671.1"/>
    </source>
</evidence>
<gene>
    <name evidence="19" type="primary">gspE</name>
    <name evidence="19" type="ORF">H3N35_26095</name>
</gene>
<dbReference type="InterPro" id="IPR027417">
    <property type="entry name" value="P-loop_NTPase"/>
</dbReference>
<evidence type="ECO:0000313" key="20">
    <source>
        <dbReference type="Proteomes" id="UP001215231"/>
    </source>
</evidence>
<dbReference type="Pfam" id="PF22341">
    <property type="entry name" value="GSPE_N1E"/>
    <property type="match status" value="1"/>
</dbReference>
<dbReference type="Gene3D" id="3.30.300.160">
    <property type="entry name" value="Type II secretion system, protein E, N-terminal domain"/>
    <property type="match status" value="1"/>
</dbReference>
<dbReference type="PANTHER" id="PTHR30258:SF27">
    <property type="entry name" value="BACTERIOPHAGE ADSORPTION PROTEIN B-RELATED"/>
    <property type="match status" value="1"/>
</dbReference>
<keyword evidence="8" id="KW-0479">Metal-binding</keyword>
<keyword evidence="14" id="KW-0472">Membrane</keyword>
<dbReference type="InterPro" id="IPR001482">
    <property type="entry name" value="T2SS/T4SS_dom"/>
</dbReference>
<comment type="similarity">
    <text evidence="4 16">Belongs to the GSP E family.</text>
</comment>
<dbReference type="Proteomes" id="UP001215231">
    <property type="component" value="Chromosome"/>
</dbReference>
<dbReference type="InterPro" id="IPR054757">
    <property type="entry name" value="GSPE_N1E"/>
</dbReference>
<evidence type="ECO:0000256" key="7">
    <source>
        <dbReference type="ARBA" id="ARBA00022519"/>
    </source>
</evidence>
<evidence type="ECO:0000256" key="9">
    <source>
        <dbReference type="ARBA" id="ARBA00022741"/>
    </source>
</evidence>
<dbReference type="Gene3D" id="3.30.450.90">
    <property type="match status" value="1"/>
</dbReference>
<feature type="domain" description="Bacterial type II secretion system protein E" evidence="18">
    <location>
        <begin position="374"/>
        <end position="388"/>
    </location>
</feature>
<dbReference type="EMBL" id="CP059693">
    <property type="protein sequence ID" value="WDE14671.1"/>
    <property type="molecule type" value="Genomic_DNA"/>
</dbReference>
<name>A0ABY7VM32_9GAMM</name>
<protein>
    <recommendedName>
        <fullName evidence="16">Type II secretion system protein E</fullName>
        <shortName evidence="16">T2SS protein E</shortName>
    </recommendedName>
    <alternativeName>
        <fullName evidence="16">Type II traffic warden ATPase</fullName>
    </alternativeName>
</protein>
<proteinExistence type="inferred from homology"/>
<evidence type="ECO:0000256" key="3">
    <source>
        <dbReference type="ARBA" id="ARBA00004533"/>
    </source>
</evidence>
<comment type="cofactor">
    <cofactor evidence="1">
        <name>Zn(2+)</name>
        <dbReference type="ChEBI" id="CHEBI:29105"/>
    </cofactor>
</comment>
<dbReference type="SMART" id="SM00382">
    <property type="entry name" value="AAA"/>
    <property type="match status" value="1"/>
</dbReference>
<evidence type="ECO:0000256" key="4">
    <source>
        <dbReference type="ARBA" id="ARBA00006611"/>
    </source>
</evidence>
<evidence type="ECO:0000256" key="17">
    <source>
        <dbReference type="SAM" id="MobiDB-lite"/>
    </source>
</evidence>
<keyword evidence="20" id="KW-1185">Reference proteome</keyword>
<comment type="subcellular location">
    <subcellularLocation>
        <location evidence="3 16">Cell inner membrane</location>
    </subcellularLocation>
</comment>
<sequence length="554" mass="61463">MDREAEVTEPETFSAASEQVKAEQDRAEQAQAAQVAAEQIATEQFAGAELDETAGFDDDGQVQGPAADLSLSFGFAKRHSVLISREESGLVLACLKSVDADILMEVRRRVRAPFSVEFHSENEFEHLLTLAYQRDSSEAKQMMEDIGNEVDLYSLADEMVESEDLLENEDDAPIIKLINAMLSEAIKENASDIHIETFEKALQIRFRIDGVLREVLKPNRKLASLLVSRIKVMAKLDIAEKRIPQDGRISLRIAGRAVDVRVSTMPTGHGERVVLRLLDKNAARLDLQDLGMTDSNRKRFSDLIDKPHGIILVTGPTGSGKSTTLYAGLTQIDSRERNILTVEDPIEYAIEGIGQTQVNNKVDMTFARGLRAILRQDPDVVMVGEIRDLETAQIGVQASLTGHLVLSTLHTNTAAGAITRMEDMGVEPFLLSSSLLGVLAQRLVRTLCPHCREAHYPDEEEIHMLGLGDDNTQQIYRAVGCGECNHKGYKGRMGIHELLVVDDKVREMIHNGKGEQAIEKFVRRSTPSIRRDGFDKVMAGLTTLEEVLRVTRED</sequence>
<accession>A0ABY7VM32</accession>
<dbReference type="PROSITE" id="PS00662">
    <property type="entry name" value="T2SP_E"/>
    <property type="match status" value="1"/>
</dbReference>
<keyword evidence="5 16" id="KW-0813">Transport</keyword>
<evidence type="ECO:0000256" key="12">
    <source>
        <dbReference type="ARBA" id="ARBA00022927"/>
    </source>
</evidence>
<evidence type="ECO:0000256" key="8">
    <source>
        <dbReference type="ARBA" id="ARBA00022723"/>
    </source>
</evidence>
<evidence type="ECO:0000256" key="13">
    <source>
        <dbReference type="ARBA" id="ARBA00022967"/>
    </source>
</evidence>
<evidence type="ECO:0000256" key="6">
    <source>
        <dbReference type="ARBA" id="ARBA00022475"/>
    </source>
</evidence>
<keyword evidence="11 16" id="KW-0067">ATP-binding</keyword>
<dbReference type="PANTHER" id="PTHR30258">
    <property type="entry name" value="TYPE II SECRETION SYSTEM PROTEIN GSPE-RELATED"/>
    <property type="match status" value="1"/>
</dbReference>
<evidence type="ECO:0000256" key="2">
    <source>
        <dbReference type="ARBA" id="ARBA00003288"/>
    </source>
</evidence>
<dbReference type="Gene3D" id="3.40.50.300">
    <property type="entry name" value="P-loop containing nucleotide triphosphate hydrolases"/>
    <property type="match status" value="1"/>
</dbReference>
<evidence type="ECO:0000259" key="18">
    <source>
        <dbReference type="PROSITE" id="PS00662"/>
    </source>
</evidence>
<dbReference type="SUPFAM" id="SSF52540">
    <property type="entry name" value="P-loop containing nucleoside triphosphate hydrolases"/>
    <property type="match status" value="1"/>
</dbReference>
<evidence type="ECO:0000256" key="5">
    <source>
        <dbReference type="ARBA" id="ARBA00022448"/>
    </source>
</evidence>
<keyword evidence="9 16" id="KW-0547">Nucleotide-binding</keyword>
<dbReference type="InterPro" id="IPR037257">
    <property type="entry name" value="T2SS_E_N_sf"/>
</dbReference>
<keyword evidence="12 16" id="KW-0653">Protein transport</keyword>
<evidence type="ECO:0000256" key="15">
    <source>
        <dbReference type="ARBA" id="ARBA00034006"/>
    </source>
</evidence>
<evidence type="ECO:0000256" key="10">
    <source>
        <dbReference type="ARBA" id="ARBA00022833"/>
    </source>
</evidence>
<dbReference type="Pfam" id="PF00437">
    <property type="entry name" value="T2SSE"/>
    <property type="match status" value="1"/>
</dbReference>